<proteinExistence type="predicted"/>
<organism evidence="1 2">
    <name type="scientific">Massariosphaeria phaeospora</name>
    <dbReference type="NCBI Taxonomy" id="100035"/>
    <lineage>
        <taxon>Eukaryota</taxon>
        <taxon>Fungi</taxon>
        <taxon>Dikarya</taxon>
        <taxon>Ascomycota</taxon>
        <taxon>Pezizomycotina</taxon>
        <taxon>Dothideomycetes</taxon>
        <taxon>Pleosporomycetidae</taxon>
        <taxon>Pleosporales</taxon>
        <taxon>Pleosporales incertae sedis</taxon>
        <taxon>Massariosphaeria</taxon>
    </lineage>
</organism>
<dbReference type="AlphaFoldDB" id="A0A7C8IBV2"/>
<name>A0A7C8IBV2_9PLEO</name>
<comment type="caution">
    <text evidence="1">The sequence shown here is derived from an EMBL/GenBank/DDBJ whole genome shotgun (WGS) entry which is preliminary data.</text>
</comment>
<reference evidence="1 2" key="1">
    <citation type="submission" date="2020-01" db="EMBL/GenBank/DDBJ databases">
        <authorList>
            <consortium name="DOE Joint Genome Institute"/>
            <person name="Haridas S."/>
            <person name="Albert R."/>
            <person name="Binder M."/>
            <person name="Bloem J."/>
            <person name="Labutti K."/>
            <person name="Salamov A."/>
            <person name="Andreopoulos B."/>
            <person name="Baker S.E."/>
            <person name="Barry K."/>
            <person name="Bills G."/>
            <person name="Bluhm B.H."/>
            <person name="Cannon C."/>
            <person name="Castanera R."/>
            <person name="Culley D.E."/>
            <person name="Daum C."/>
            <person name="Ezra D."/>
            <person name="Gonzalez J.B."/>
            <person name="Henrissat B."/>
            <person name="Kuo A."/>
            <person name="Liang C."/>
            <person name="Lipzen A."/>
            <person name="Lutzoni F."/>
            <person name="Magnuson J."/>
            <person name="Mondo S."/>
            <person name="Nolan M."/>
            <person name="Ohm R."/>
            <person name="Pangilinan J."/>
            <person name="Park H.-J.H."/>
            <person name="Ramirez L."/>
            <person name="Alfaro M."/>
            <person name="Sun H."/>
            <person name="Tritt A."/>
            <person name="Yoshinaga Y."/>
            <person name="Zwiers L.-H.L."/>
            <person name="Turgeon B.G."/>
            <person name="Goodwin S.B."/>
            <person name="Spatafora J.W."/>
            <person name="Crous P.W."/>
            <person name="Grigoriev I.V."/>
        </authorList>
    </citation>
    <scope>NUCLEOTIDE SEQUENCE [LARGE SCALE GENOMIC DNA]</scope>
    <source>
        <strain evidence="1 2">CBS 611.86</strain>
    </source>
</reference>
<evidence type="ECO:0000313" key="2">
    <source>
        <dbReference type="Proteomes" id="UP000481861"/>
    </source>
</evidence>
<dbReference type="EMBL" id="JAADJZ010000004">
    <property type="protein sequence ID" value="KAF2875608.1"/>
    <property type="molecule type" value="Genomic_DNA"/>
</dbReference>
<protein>
    <submittedName>
        <fullName evidence="1">Uncharacterized protein</fullName>
    </submittedName>
</protein>
<evidence type="ECO:0000313" key="1">
    <source>
        <dbReference type="EMBL" id="KAF2875608.1"/>
    </source>
</evidence>
<keyword evidence="2" id="KW-1185">Reference proteome</keyword>
<dbReference type="Proteomes" id="UP000481861">
    <property type="component" value="Unassembled WGS sequence"/>
</dbReference>
<dbReference type="OrthoDB" id="3789169at2759"/>
<sequence length="154" mass="17837">MAGLLSLSAELLYEVFDHLQPHDEVHPMVREQPDFDPDNVWDYPKSYRALAALARTCKLLLPIARQSLYKHHWAQYSRPNCIVLSRLIDDASIRQAIKHIRVLQDGPYCHRHFHGRSRADIEADLRRIPVLERADVAKILEHDILQLHVAILVA</sequence>
<accession>A0A7C8IBV2</accession>
<gene>
    <name evidence="1" type="ORF">BDV95DRAFT_603023</name>
</gene>